<protein>
    <recommendedName>
        <fullName evidence="10">Sugar phosphotransferase</fullName>
    </recommendedName>
</protein>
<dbReference type="InterPro" id="IPR031358">
    <property type="entry name" value="Stealth_CR1"/>
</dbReference>
<evidence type="ECO:0000259" key="6">
    <source>
        <dbReference type="Pfam" id="PF17102"/>
    </source>
</evidence>
<feature type="domain" description="Stealth protein CR1 conserved region 1" evidence="5">
    <location>
        <begin position="222"/>
        <end position="248"/>
    </location>
</feature>
<comment type="similarity">
    <text evidence="1">Belongs to the stealth family.</text>
</comment>
<evidence type="ECO:0000259" key="5">
    <source>
        <dbReference type="Pfam" id="PF17101"/>
    </source>
</evidence>
<keyword evidence="2" id="KW-0808">Transferase</keyword>
<dbReference type="PANTHER" id="PTHR24045:SF0">
    <property type="entry name" value="N-ACETYLGLUCOSAMINE-1-PHOSPHOTRANSFERASE SUBUNITS ALPHA_BETA"/>
    <property type="match status" value="1"/>
</dbReference>
<evidence type="ECO:0000256" key="2">
    <source>
        <dbReference type="ARBA" id="ARBA00022679"/>
    </source>
</evidence>
<dbReference type="AlphaFoldDB" id="A0A496PN15"/>
<reference evidence="8 9" key="1">
    <citation type="submission" date="2018-07" db="EMBL/GenBank/DDBJ databases">
        <title>Arthrobacter sp. nov., isolated from raw cow's milk with high bacterial count.</title>
        <authorList>
            <person name="Hahne J."/>
            <person name="Isele D."/>
            <person name="Lipski A."/>
        </authorList>
    </citation>
    <scope>NUCLEOTIDE SEQUENCE [LARGE SCALE GENOMIC DNA]</scope>
    <source>
        <strain evidence="8 9">JZ R-183</strain>
    </source>
</reference>
<dbReference type="Proteomes" id="UP000273119">
    <property type="component" value="Unassembled WGS sequence"/>
</dbReference>
<dbReference type="InterPro" id="IPR031356">
    <property type="entry name" value="Stealth_CR4"/>
</dbReference>
<feature type="domain" description="Stealth protein CR2 conserved region 2" evidence="4">
    <location>
        <begin position="263"/>
        <end position="366"/>
    </location>
</feature>
<evidence type="ECO:0000259" key="7">
    <source>
        <dbReference type="Pfam" id="PF17103"/>
    </source>
</evidence>
<feature type="domain" description="Stealth protein CR3 conserved region 3" evidence="6">
    <location>
        <begin position="413"/>
        <end position="450"/>
    </location>
</feature>
<keyword evidence="9" id="KW-1185">Reference proteome</keyword>
<dbReference type="EMBL" id="QQXL01000001">
    <property type="protein sequence ID" value="RKW71925.1"/>
    <property type="molecule type" value="Genomic_DNA"/>
</dbReference>
<evidence type="ECO:0008006" key="10">
    <source>
        <dbReference type="Google" id="ProtNLM"/>
    </source>
</evidence>
<gene>
    <name evidence="8" type="ORF">DWQ67_03610</name>
</gene>
<evidence type="ECO:0000313" key="8">
    <source>
        <dbReference type="EMBL" id="RKW71925.1"/>
    </source>
</evidence>
<accession>A0A496PN15</accession>
<evidence type="ECO:0000256" key="3">
    <source>
        <dbReference type="ARBA" id="ARBA00023169"/>
    </source>
</evidence>
<sequence>MPISAAVKALGKTALREAASRASEMRFAVTRHRAGEAQRTWGLPGQKVIALDFNPALSLPEARSASAQLARGVLERAGVDFFLCPSPSHRATILGVTQENAAAALSALAAAPELDGWRACAAGDALGNPVITPLGASRLRAVGGVRLWRVQAATATSRFRSGPTEGVEVLFFGANEDRPHVLEPLVRREGLAGLTLEQTQDRDAHGVPQVWARGRDVQEVGFPIDVVYTWVDGADAEWAKSKAQAKAAVEGVVFTERSDDESRFADHDELRYSLRSLEQFAPWVRHVWIVAAGQRPAWLRDSDRVTVVDHREIWPDPAQLPNFNSHAIEANLHRIQGLAEHFLYLNDDNFFGRPVSPEQFFRGSGLANAFLSRATVDFAEPVEGEIASTTAAKKARGLVLEQCGAYPTRKYFHAPAALTRSRQEELERIFPAEFAATRAAQFRTTEDIAAAGSLSMAYGLATGSVVTGRIRYDYIDPAVPDGAARMRRYLKARNMDTFCINDGSTEESPEERSATHDRIAGWLEEFLPVRSSFEREEDTVTSA</sequence>
<dbReference type="Pfam" id="PF17102">
    <property type="entry name" value="Stealth_CR3"/>
    <property type="match status" value="1"/>
</dbReference>
<name>A0A496PN15_9MICC</name>
<dbReference type="InterPro" id="IPR031357">
    <property type="entry name" value="Stealth_CR3"/>
</dbReference>
<evidence type="ECO:0000259" key="4">
    <source>
        <dbReference type="Pfam" id="PF11380"/>
    </source>
</evidence>
<dbReference type="InterPro" id="IPR047141">
    <property type="entry name" value="Stealth"/>
</dbReference>
<dbReference type="RefSeq" id="WP_121484186.1">
    <property type="nucleotide sequence ID" value="NZ_QQXL01000001.1"/>
</dbReference>
<evidence type="ECO:0000313" key="9">
    <source>
        <dbReference type="Proteomes" id="UP000273119"/>
    </source>
</evidence>
<dbReference type="GO" id="GO:0016772">
    <property type="term" value="F:transferase activity, transferring phosphorus-containing groups"/>
    <property type="evidence" value="ECO:0007669"/>
    <property type="project" value="InterPro"/>
</dbReference>
<comment type="caution">
    <text evidence="8">The sequence shown here is derived from an EMBL/GenBank/DDBJ whole genome shotgun (WGS) entry which is preliminary data.</text>
</comment>
<dbReference type="GO" id="GO:0000271">
    <property type="term" value="P:polysaccharide biosynthetic process"/>
    <property type="evidence" value="ECO:0007669"/>
    <property type="project" value="UniProtKB-KW"/>
</dbReference>
<organism evidence="8 9">
    <name type="scientific">Galactobacter caseinivorans</name>
    <dbReference type="NCBI Taxonomy" id="2676123"/>
    <lineage>
        <taxon>Bacteria</taxon>
        <taxon>Bacillati</taxon>
        <taxon>Actinomycetota</taxon>
        <taxon>Actinomycetes</taxon>
        <taxon>Micrococcales</taxon>
        <taxon>Micrococcaceae</taxon>
        <taxon>Galactobacter</taxon>
    </lineage>
</organism>
<dbReference type="Pfam" id="PF11380">
    <property type="entry name" value="Stealth_CR2"/>
    <property type="match status" value="1"/>
</dbReference>
<keyword evidence="3" id="KW-0270">Exopolysaccharide synthesis</keyword>
<dbReference type="PANTHER" id="PTHR24045">
    <property type="match status" value="1"/>
</dbReference>
<feature type="domain" description="Stealth protein CR4 conserved region 4" evidence="7">
    <location>
        <begin position="491"/>
        <end position="540"/>
    </location>
</feature>
<dbReference type="InterPro" id="IPR021520">
    <property type="entry name" value="Stealth_CR2"/>
</dbReference>
<dbReference type="Pfam" id="PF17103">
    <property type="entry name" value="Stealth_CR4"/>
    <property type="match status" value="1"/>
</dbReference>
<dbReference type="Pfam" id="PF17101">
    <property type="entry name" value="Stealth_CR1"/>
    <property type="match status" value="1"/>
</dbReference>
<proteinExistence type="inferred from homology"/>
<evidence type="ECO:0000256" key="1">
    <source>
        <dbReference type="ARBA" id="ARBA00007583"/>
    </source>
</evidence>